<evidence type="ECO:0000256" key="1">
    <source>
        <dbReference type="ARBA" id="ARBA00012513"/>
    </source>
</evidence>
<evidence type="ECO:0000256" key="6">
    <source>
        <dbReference type="ARBA" id="ARBA00022777"/>
    </source>
</evidence>
<dbReference type="PANTHER" id="PTHR24348:SF65">
    <property type="entry name" value="SERINE_THREONINE-PROTEIN KINASE ULK3"/>
    <property type="match status" value="1"/>
</dbReference>
<evidence type="ECO:0000256" key="5">
    <source>
        <dbReference type="ARBA" id="ARBA00022741"/>
    </source>
</evidence>
<dbReference type="Gene3D" id="3.30.200.20">
    <property type="entry name" value="Phosphorylase Kinase, domain 1"/>
    <property type="match status" value="1"/>
</dbReference>
<dbReference type="PROSITE" id="PS50011">
    <property type="entry name" value="PROTEIN_KINASE_DOM"/>
    <property type="match status" value="1"/>
</dbReference>
<keyword evidence="4" id="KW-0808">Transferase</keyword>
<accession>A0A815WTP4</accession>
<keyword evidence="6" id="KW-0418">Kinase</keyword>
<name>A0A815WTP4_9BILA</name>
<dbReference type="InterPro" id="IPR008271">
    <property type="entry name" value="Ser/Thr_kinase_AS"/>
</dbReference>
<dbReference type="PROSITE" id="PS00108">
    <property type="entry name" value="PROTEIN_KINASE_ST"/>
    <property type="match status" value="1"/>
</dbReference>
<dbReference type="GO" id="GO:0061709">
    <property type="term" value="P:reticulophagy"/>
    <property type="evidence" value="ECO:0007669"/>
    <property type="project" value="TreeGrafter"/>
</dbReference>
<dbReference type="Proteomes" id="UP000681720">
    <property type="component" value="Unassembled WGS sequence"/>
</dbReference>
<evidence type="ECO:0000256" key="8">
    <source>
        <dbReference type="ARBA" id="ARBA00047899"/>
    </source>
</evidence>
<comment type="catalytic activity">
    <reaction evidence="9">
        <text>L-seryl-[protein] + ATP = O-phospho-L-seryl-[protein] + ADP + H(+)</text>
        <dbReference type="Rhea" id="RHEA:17989"/>
        <dbReference type="Rhea" id="RHEA-COMP:9863"/>
        <dbReference type="Rhea" id="RHEA-COMP:11604"/>
        <dbReference type="ChEBI" id="CHEBI:15378"/>
        <dbReference type="ChEBI" id="CHEBI:29999"/>
        <dbReference type="ChEBI" id="CHEBI:30616"/>
        <dbReference type="ChEBI" id="CHEBI:83421"/>
        <dbReference type="ChEBI" id="CHEBI:456216"/>
        <dbReference type="EC" id="2.7.11.1"/>
    </reaction>
</comment>
<evidence type="ECO:0000256" key="7">
    <source>
        <dbReference type="ARBA" id="ARBA00022840"/>
    </source>
</evidence>
<gene>
    <name evidence="12" type="ORF">BYL167_LOCUS1378</name>
    <name evidence="13" type="ORF">GIL414_LOCUS739</name>
    <name evidence="11" type="ORF">KQP761_LOCUS17293</name>
</gene>
<dbReference type="EMBL" id="CAJOBJ010000098">
    <property type="protein sequence ID" value="CAF3794569.1"/>
    <property type="molecule type" value="Genomic_DNA"/>
</dbReference>
<dbReference type="EC" id="2.7.11.1" evidence="1"/>
<dbReference type="InterPro" id="IPR011009">
    <property type="entry name" value="Kinase-like_dom_sf"/>
</dbReference>
<evidence type="ECO:0000256" key="3">
    <source>
        <dbReference type="ARBA" id="ARBA00022527"/>
    </source>
</evidence>
<evidence type="ECO:0000259" key="10">
    <source>
        <dbReference type="PROSITE" id="PS50011"/>
    </source>
</evidence>
<dbReference type="AlphaFoldDB" id="A0A815WTP4"/>
<dbReference type="OrthoDB" id="346907at2759"/>
<evidence type="ECO:0000313" key="13">
    <source>
        <dbReference type="EMBL" id="CAF3794569.1"/>
    </source>
</evidence>
<evidence type="ECO:0000313" key="11">
    <source>
        <dbReference type="EMBL" id="CAF1546003.1"/>
    </source>
</evidence>
<dbReference type="Proteomes" id="UP000663834">
    <property type="component" value="Unassembled WGS sequence"/>
</dbReference>
<dbReference type="Proteomes" id="UP000681967">
    <property type="component" value="Unassembled WGS sequence"/>
</dbReference>
<organism evidence="11 14">
    <name type="scientific">Rotaria magnacalcarata</name>
    <dbReference type="NCBI Taxonomy" id="392030"/>
    <lineage>
        <taxon>Eukaryota</taxon>
        <taxon>Metazoa</taxon>
        <taxon>Spiralia</taxon>
        <taxon>Gnathifera</taxon>
        <taxon>Rotifera</taxon>
        <taxon>Eurotatoria</taxon>
        <taxon>Bdelloidea</taxon>
        <taxon>Philodinida</taxon>
        <taxon>Philodinidae</taxon>
        <taxon>Rotaria</taxon>
    </lineage>
</organism>
<keyword evidence="3" id="KW-0723">Serine/threonine-protein kinase</keyword>
<keyword evidence="5" id="KW-0547">Nucleotide-binding</keyword>
<dbReference type="Gene3D" id="1.10.510.10">
    <property type="entry name" value="Transferase(Phosphotransferase) domain 1"/>
    <property type="match status" value="1"/>
</dbReference>
<dbReference type="InterPro" id="IPR036181">
    <property type="entry name" value="MIT_dom_sf"/>
</dbReference>
<sequence>MYSMTNRNETAPIPSLPDYAFGEKLGAGSYGTVYKARLISSIQPRPSSAACSRPASARPISALPAFYAIKCINRKALTKTTQDLLINEIKLLKHIKHENIVEMYDFQWDDNYIYIVMEYCAGGDMSMFIRSRQKLTEARARPFVQQIAKVLKFLNEKSISHMDLKPENILLTSIERPILKVADFGVAQHIGKQGSRSIRGTLMYMAPEILSSEPYDNRVDLWSIGIILYECLFGKPPFVFTSMDNLIYTIQSDIPIEIPTDAQISPECHDLLERLLQRDPNKRISFPDFFRHPFISNDLTPEIAHADTVLQKAIQYEHIGDLKKALDYRLKALDEYLAIIKIDEDVDRRRLLRIKVQQGVAAAESLKKRIKDTATVHSGLTPPLTTSSLPSPSIVAGFNEDKELFDAYQHCLNGNQFMNSFIFVQACEEYETGLSVMLRIARNEIDPNKIKILKDVISHYLTKAESCKQRCETQRLDLAIEKIKQDAANDATLTNESTIEEKKQKLPLQQTCRTQ</sequence>
<evidence type="ECO:0000313" key="12">
    <source>
        <dbReference type="EMBL" id="CAF3770662.1"/>
    </source>
</evidence>
<dbReference type="EMBL" id="CAJNOW010008789">
    <property type="protein sequence ID" value="CAF1546003.1"/>
    <property type="molecule type" value="Genomic_DNA"/>
</dbReference>
<protein>
    <recommendedName>
        <fullName evidence="1">non-specific serine/threonine protein kinase</fullName>
        <ecNumber evidence="1">2.7.11.1</ecNumber>
    </recommendedName>
</protein>
<dbReference type="InterPro" id="IPR000719">
    <property type="entry name" value="Prot_kinase_dom"/>
</dbReference>
<feature type="domain" description="Protein kinase" evidence="10">
    <location>
        <begin position="19"/>
        <end position="295"/>
    </location>
</feature>
<keyword evidence="2" id="KW-0963">Cytoplasm</keyword>
<evidence type="ECO:0000256" key="9">
    <source>
        <dbReference type="ARBA" id="ARBA00048679"/>
    </source>
</evidence>
<dbReference type="GO" id="GO:0005776">
    <property type="term" value="C:autophagosome"/>
    <property type="evidence" value="ECO:0007669"/>
    <property type="project" value="TreeGrafter"/>
</dbReference>
<dbReference type="SUPFAM" id="SSF116846">
    <property type="entry name" value="MIT domain"/>
    <property type="match status" value="1"/>
</dbReference>
<proteinExistence type="predicted"/>
<reference evidence="11" key="1">
    <citation type="submission" date="2021-02" db="EMBL/GenBank/DDBJ databases">
        <authorList>
            <person name="Nowell W R."/>
        </authorList>
    </citation>
    <scope>NUCLEOTIDE SEQUENCE</scope>
</reference>
<evidence type="ECO:0000256" key="4">
    <source>
        <dbReference type="ARBA" id="ARBA00022679"/>
    </source>
</evidence>
<dbReference type="Gene3D" id="1.20.58.80">
    <property type="entry name" value="Phosphotransferase system, lactose/cellobiose-type IIA subunit"/>
    <property type="match status" value="2"/>
</dbReference>
<dbReference type="GO" id="GO:0034045">
    <property type="term" value="C:phagophore assembly site membrane"/>
    <property type="evidence" value="ECO:0007669"/>
    <property type="project" value="TreeGrafter"/>
</dbReference>
<dbReference type="SUPFAM" id="SSF56112">
    <property type="entry name" value="Protein kinase-like (PK-like)"/>
    <property type="match status" value="1"/>
</dbReference>
<evidence type="ECO:0000313" key="14">
    <source>
        <dbReference type="Proteomes" id="UP000663834"/>
    </source>
</evidence>
<dbReference type="GO" id="GO:0010506">
    <property type="term" value="P:regulation of autophagy"/>
    <property type="evidence" value="ECO:0007669"/>
    <property type="project" value="InterPro"/>
</dbReference>
<dbReference type="GO" id="GO:0000045">
    <property type="term" value="P:autophagosome assembly"/>
    <property type="evidence" value="ECO:0007669"/>
    <property type="project" value="TreeGrafter"/>
</dbReference>
<dbReference type="FunFam" id="1.10.510.10:FF:000571">
    <property type="entry name" value="Maternal embryonic leucine zipper kinase"/>
    <property type="match status" value="1"/>
</dbReference>
<dbReference type="EMBL" id="CAJOBH010000206">
    <property type="protein sequence ID" value="CAF3770662.1"/>
    <property type="molecule type" value="Genomic_DNA"/>
</dbReference>
<dbReference type="Pfam" id="PF00069">
    <property type="entry name" value="Pkinase"/>
    <property type="match status" value="1"/>
</dbReference>
<keyword evidence="7" id="KW-0067">ATP-binding</keyword>
<comment type="catalytic activity">
    <reaction evidence="8">
        <text>L-threonyl-[protein] + ATP = O-phospho-L-threonyl-[protein] + ADP + H(+)</text>
        <dbReference type="Rhea" id="RHEA:46608"/>
        <dbReference type="Rhea" id="RHEA-COMP:11060"/>
        <dbReference type="Rhea" id="RHEA-COMP:11605"/>
        <dbReference type="ChEBI" id="CHEBI:15378"/>
        <dbReference type="ChEBI" id="CHEBI:30013"/>
        <dbReference type="ChEBI" id="CHEBI:30616"/>
        <dbReference type="ChEBI" id="CHEBI:61977"/>
        <dbReference type="ChEBI" id="CHEBI:456216"/>
        <dbReference type="EC" id="2.7.11.1"/>
    </reaction>
</comment>
<dbReference type="PANTHER" id="PTHR24348">
    <property type="entry name" value="SERINE/THREONINE-PROTEIN KINASE UNC-51-RELATED"/>
    <property type="match status" value="1"/>
</dbReference>
<dbReference type="GO" id="GO:0000422">
    <property type="term" value="P:autophagy of mitochondrion"/>
    <property type="evidence" value="ECO:0007669"/>
    <property type="project" value="TreeGrafter"/>
</dbReference>
<dbReference type="GO" id="GO:0005829">
    <property type="term" value="C:cytosol"/>
    <property type="evidence" value="ECO:0007669"/>
    <property type="project" value="TreeGrafter"/>
</dbReference>
<dbReference type="InterPro" id="IPR045269">
    <property type="entry name" value="Atg1-like"/>
</dbReference>
<comment type="caution">
    <text evidence="11">The sequence shown here is derived from an EMBL/GenBank/DDBJ whole genome shotgun (WGS) entry which is preliminary data.</text>
</comment>
<dbReference type="GO" id="GO:0042594">
    <property type="term" value="P:response to starvation"/>
    <property type="evidence" value="ECO:0007669"/>
    <property type="project" value="TreeGrafter"/>
</dbReference>
<dbReference type="GO" id="GO:0004674">
    <property type="term" value="F:protein serine/threonine kinase activity"/>
    <property type="evidence" value="ECO:0007669"/>
    <property type="project" value="UniProtKB-KW"/>
</dbReference>
<evidence type="ECO:0000256" key="2">
    <source>
        <dbReference type="ARBA" id="ARBA00022490"/>
    </source>
</evidence>
<dbReference type="SMART" id="SM00220">
    <property type="entry name" value="S_TKc"/>
    <property type="match status" value="1"/>
</dbReference>
<dbReference type="GO" id="GO:0005524">
    <property type="term" value="F:ATP binding"/>
    <property type="evidence" value="ECO:0007669"/>
    <property type="project" value="UniProtKB-KW"/>
</dbReference>
<dbReference type="GO" id="GO:0034727">
    <property type="term" value="P:piecemeal microautophagy of the nucleus"/>
    <property type="evidence" value="ECO:0007669"/>
    <property type="project" value="TreeGrafter"/>
</dbReference>